<dbReference type="NCBIfam" id="TIGR02784">
    <property type="entry name" value="addA_alphas"/>
    <property type="match status" value="1"/>
</dbReference>
<keyword evidence="1" id="KW-0540">Nuclease</keyword>
<dbReference type="InterPro" id="IPR000212">
    <property type="entry name" value="DNA_helicase_UvrD/REP"/>
</dbReference>
<gene>
    <name evidence="16" type="ORF">LCGC14_0306860</name>
</gene>
<comment type="caution">
    <text evidence="16">The sequence shown here is derived from an EMBL/GenBank/DDBJ whole genome shotgun (WGS) entry which is preliminary data.</text>
</comment>
<dbReference type="Gene3D" id="1.10.486.10">
    <property type="entry name" value="PCRA, domain 4"/>
    <property type="match status" value="1"/>
</dbReference>
<keyword evidence="10" id="KW-0413">Isomerase</keyword>
<dbReference type="InterPro" id="IPR014016">
    <property type="entry name" value="UvrD-like_ATP-bd"/>
</dbReference>
<keyword evidence="2" id="KW-0547">Nucleotide-binding</keyword>
<evidence type="ECO:0000313" key="16">
    <source>
        <dbReference type="EMBL" id="KKN82621.1"/>
    </source>
</evidence>
<feature type="domain" description="UvrD-like helicase C-terminal" evidence="15">
    <location>
        <begin position="503"/>
        <end position="781"/>
    </location>
</feature>
<evidence type="ECO:0000256" key="12">
    <source>
        <dbReference type="ARBA" id="ARBA00034808"/>
    </source>
</evidence>
<name>A0A0F9WA75_9ZZZZ</name>
<evidence type="ECO:0000256" key="3">
    <source>
        <dbReference type="ARBA" id="ARBA00022763"/>
    </source>
</evidence>
<dbReference type="PANTHER" id="PTHR11070:SF2">
    <property type="entry name" value="ATP-DEPENDENT DNA HELICASE SRS2"/>
    <property type="match status" value="1"/>
</dbReference>
<evidence type="ECO:0000259" key="14">
    <source>
        <dbReference type="PROSITE" id="PS51198"/>
    </source>
</evidence>
<dbReference type="GO" id="GO:0033202">
    <property type="term" value="C:DNA helicase complex"/>
    <property type="evidence" value="ECO:0007669"/>
    <property type="project" value="TreeGrafter"/>
</dbReference>
<dbReference type="Pfam" id="PF00580">
    <property type="entry name" value="UvrD-helicase"/>
    <property type="match status" value="1"/>
</dbReference>
<sequence length="1125" mass="123924">MTAPFDDATRAQIDAARPDASTWLGANAGSGKTRVLTDRVARLLLNGVEPQHILCLTYTKAAASEMQNRLFKRLGAWAMLTDADLRHSLSELGVEDGFSPEKLRMARTLFARAIETPGGLKIQTIHSFCASLLRRFPLEAGVSPQFTEIEDRAADLLRAEIVDTMAEGQDAGLITTLARMYTGEDFSKLTRSIVGQREGFSDVLSWEEVLALFDQPADLTEDKITASVFLGSEAMILEQMIPPMRAKGGLDGKAAEKLATIQTMDITALPVLEDVMLTGAGAKEPFTAKVGSLPTKPTQKLLFDLMPQVDDLMRRVEDARDARLALRAAQKTHVLHQFAQRFLEIYAREKQKRGWLDFDDLILKARALLTNPAVAAWVLYRIDGGIDHILVDEAQDTSPRQWDVIERLADEFYSGDGAREEEDRTLFVVGDKKQSIYSFQGADPREFDHKQDLFEQKITQAGQTFQRRSLEYSFRSSSAILQLVDTTLAPHTDAGFQADAAHKAFKSALPGRVDLWPVVEKTDEPDDREWSDPVDQKSAHHHTVVLADQVASQIKELTEGEHYLPVDTDTPGAFARRRIRAGDFLILVQRRSDLFSEIIRACKTAGVPIAGADRLKVGAELAVKDLAALLSFLATPEDSLSLATALKSPLFGWTEQMLFTLSHYRKEDHLWQALRSSDAYPETVAILRDLRAQVDFLRPYDLIERILTRHDGRRKLLARLGSEAEDGINAMLSQALSYERGAVPSLTGFLVWMQTDDLEIKRQIDNASDQVRVMTVHGAKGLEAPIVILPDTGKRPLVIRDEIIKIGDTPVWKLSEGDMPAAMRGALDDRKAREMAERLRLLYVAMTRAEKWLIVAAAGDLPKDGNSWYQMVGAAMSQAGAKPVGSSGGMRFEHGDWDALPVVDTAPKTHTTPVLGPVFSTPLTDIPLRSKTLAPSDLGGAKALPGDDGQSEAEAKSYGNLVHKMLETLPMMQSDRWNGVLQTLAQGYDDVTAQAALKEAIAVLDTPAIAHVFGKDALAEVPITAPLGSARLHGTIDRLLVSDTDVLLVDYKTNRVVPDTPDRCPEGILRQMGAYAAALAQVFPDHRIRTAILWTRTAALMELPDALITNALSRVRDLDGTHGAT</sequence>
<evidence type="ECO:0000256" key="6">
    <source>
        <dbReference type="ARBA" id="ARBA00022839"/>
    </source>
</evidence>
<comment type="catalytic activity">
    <reaction evidence="13">
        <text>ATP + H2O = ADP + phosphate + H(+)</text>
        <dbReference type="Rhea" id="RHEA:13065"/>
        <dbReference type="ChEBI" id="CHEBI:15377"/>
        <dbReference type="ChEBI" id="CHEBI:15378"/>
        <dbReference type="ChEBI" id="CHEBI:30616"/>
        <dbReference type="ChEBI" id="CHEBI:43474"/>
        <dbReference type="ChEBI" id="CHEBI:456216"/>
        <dbReference type="EC" id="5.6.2.4"/>
    </reaction>
</comment>
<dbReference type="EMBL" id="LAZR01000197">
    <property type="protein sequence ID" value="KKN82621.1"/>
    <property type="molecule type" value="Genomic_DNA"/>
</dbReference>
<dbReference type="GO" id="GO:0004527">
    <property type="term" value="F:exonuclease activity"/>
    <property type="evidence" value="ECO:0007669"/>
    <property type="project" value="UniProtKB-KW"/>
</dbReference>
<proteinExistence type="predicted"/>
<dbReference type="GO" id="GO:0043138">
    <property type="term" value="F:3'-5' DNA helicase activity"/>
    <property type="evidence" value="ECO:0007669"/>
    <property type="project" value="UniProtKB-EC"/>
</dbReference>
<keyword evidence="4" id="KW-0378">Hydrolase</keyword>
<dbReference type="AlphaFoldDB" id="A0A0F9WA75"/>
<evidence type="ECO:0000256" key="8">
    <source>
        <dbReference type="ARBA" id="ARBA00023125"/>
    </source>
</evidence>
<accession>A0A0F9WA75</accession>
<dbReference type="GO" id="GO:0003677">
    <property type="term" value="F:DNA binding"/>
    <property type="evidence" value="ECO:0007669"/>
    <property type="project" value="UniProtKB-KW"/>
</dbReference>
<dbReference type="GO" id="GO:0000725">
    <property type="term" value="P:recombinational repair"/>
    <property type="evidence" value="ECO:0007669"/>
    <property type="project" value="TreeGrafter"/>
</dbReference>
<dbReference type="InterPro" id="IPR011335">
    <property type="entry name" value="Restrct_endonuc-II-like"/>
</dbReference>
<dbReference type="InterPro" id="IPR027417">
    <property type="entry name" value="P-loop_NTPase"/>
</dbReference>
<reference evidence="16" key="1">
    <citation type="journal article" date="2015" name="Nature">
        <title>Complex archaea that bridge the gap between prokaryotes and eukaryotes.</title>
        <authorList>
            <person name="Spang A."/>
            <person name="Saw J.H."/>
            <person name="Jorgensen S.L."/>
            <person name="Zaremba-Niedzwiedzka K."/>
            <person name="Martijn J."/>
            <person name="Lind A.E."/>
            <person name="van Eijk R."/>
            <person name="Schleper C."/>
            <person name="Guy L."/>
            <person name="Ettema T.J."/>
        </authorList>
    </citation>
    <scope>NUCLEOTIDE SEQUENCE</scope>
</reference>
<dbReference type="Pfam" id="PF13361">
    <property type="entry name" value="UvrD_C"/>
    <property type="match status" value="1"/>
</dbReference>
<dbReference type="PANTHER" id="PTHR11070">
    <property type="entry name" value="UVRD / RECB / PCRA DNA HELICASE FAMILY MEMBER"/>
    <property type="match status" value="1"/>
</dbReference>
<dbReference type="InterPro" id="IPR014017">
    <property type="entry name" value="DNA_helicase_UvrD-like_C"/>
</dbReference>
<dbReference type="Gene3D" id="3.40.50.300">
    <property type="entry name" value="P-loop containing nucleotide triphosphate hydrolases"/>
    <property type="match status" value="3"/>
</dbReference>
<feature type="domain" description="UvrD-like helicase ATP-binding" evidence="14">
    <location>
        <begin position="5"/>
        <end position="477"/>
    </location>
</feature>
<dbReference type="EC" id="5.6.2.4" evidence="12"/>
<comment type="catalytic activity">
    <reaction evidence="11">
        <text>Couples ATP hydrolysis with the unwinding of duplex DNA by translocating in the 3'-5' direction.</text>
        <dbReference type="EC" id="5.6.2.4"/>
    </reaction>
</comment>
<keyword evidence="3" id="KW-0227">DNA damage</keyword>
<evidence type="ECO:0000256" key="1">
    <source>
        <dbReference type="ARBA" id="ARBA00022722"/>
    </source>
</evidence>
<dbReference type="InterPro" id="IPR038726">
    <property type="entry name" value="PDDEXK_AddAB-type"/>
</dbReference>
<dbReference type="GO" id="GO:0005829">
    <property type="term" value="C:cytosol"/>
    <property type="evidence" value="ECO:0007669"/>
    <property type="project" value="TreeGrafter"/>
</dbReference>
<dbReference type="SUPFAM" id="SSF52540">
    <property type="entry name" value="P-loop containing nucleoside triphosphate hydrolases"/>
    <property type="match status" value="1"/>
</dbReference>
<evidence type="ECO:0000256" key="13">
    <source>
        <dbReference type="ARBA" id="ARBA00048988"/>
    </source>
</evidence>
<dbReference type="PROSITE" id="PS51217">
    <property type="entry name" value="UVRD_HELICASE_CTER"/>
    <property type="match status" value="1"/>
</dbReference>
<keyword evidence="5" id="KW-0347">Helicase</keyword>
<keyword evidence="7" id="KW-0067">ATP-binding</keyword>
<dbReference type="PROSITE" id="PS51198">
    <property type="entry name" value="UVRD_HELICASE_ATP_BIND"/>
    <property type="match status" value="1"/>
</dbReference>
<dbReference type="InterPro" id="IPR011604">
    <property type="entry name" value="PDDEXK-like_dom_sf"/>
</dbReference>
<evidence type="ECO:0000259" key="15">
    <source>
        <dbReference type="PROSITE" id="PS51217"/>
    </source>
</evidence>
<organism evidence="16">
    <name type="scientific">marine sediment metagenome</name>
    <dbReference type="NCBI Taxonomy" id="412755"/>
    <lineage>
        <taxon>unclassified sequences</taxon>
        <taxon>metagenomes</taxon>
        <taxon>ecological metagenomes</taxon>
    </lineage>
</organism>
<dbReference type="InterPro" id="IPR014151">
    <property type="entry name" value="DNA_helicase_AddA"/>
</dbReference>
<dbReference type="Pfam" id="PF12705">
    <property type="entry name" value="PDDEXK_1"/>
    <property type="match status" value="1"/>
</dbReference>
<keyword evidence="6" id="KW-0269">Exonuclease</keyword>
<evidence type="ECO:0000256" key="11">
    <source>
        <dbReference type="ARBA" id="ARBA00034617"/>
    </source>
</evidence>
<evidence type="ECO:0000256" key="4">
    <source>
        <dbReference type="ARBA" id="ARBA00022801"/>
    </source>
</evidence>
<dbReference type="SUPFAM" id="SSF52980">
    <property type="entry name" value="Restriction endonuclease-like"/>
    <property type="match status" value="1"/>
</dbReference>
<dbReference type="Gene3D" id="3.90.320.10">
    <property type="match status" value="1"/>
</dbReference>
<keyword evidence="9" id="KW-0234">DNA repair</keyword>
<evidence type="ECO:0000256" key="10">
    <source>
        <dbReference type="ARBA" id="ARBA00023235"/>
    </source>
</evidence>
<evidence type="ECO:0000256" key="2">
    <source>
        <dbReference type="ARBA" id="ARBA00022741"/>
    </source>
</evidence>
<dbReference type="GO" id="GO:0005524">
    <property type="term" value="F:ATP binding"/>
    <property type="evidence" value="ECO:0007669"/>
    <property type="project" value="UniProtKB-KW"/>
</dbReference>
<keyword evidence="8" id="KW-0238">DNA-binding</keyword>
<evidence type="ECO:0000256" key="7">
    <source>
        <dbReference type="ARBA" id="ARBA00022840"/>
    </source>
</evidence>
<evidence type="ECO:0000256" key="9">
    <source>
        <dbReference type="ARBA" id="ARBA00023204"/>
    </source>
</evidence>
<evidence type="ECO:0000256" key="5">
    <source>
        <dbReference type="ARBA" id="ARBA00022806"/>
    </source>
</evidence>
<protein>
    <recommendedName>
        <fullName evidence="12">DNA 3'-5' helicase</fullName>
        <ecNumber evidence="12">5.6.2.4</ecNumber>
    </recommendedName>
</protein>